<keyword evidence="8" id="KW-1185">Reference proteome</keyword>
<keyword evidence="5" id="KW-0539">Nucleus</keyword>
<dbReference type="PANTHER" id="PTHR31282">
    <property type="entry name" value="WRKY TRANSCRIPTION FACTOR 21-RELATED"/>
    <property type="match status" value="1"/>
</dbReference>
<protein>
    <submittedName>
        <fullName evidence="7">WRKY transcription factor 70</fullName>
    </submittedName>
</protein>
<dbReference type="Proteomes" id="UP001418222">
    <property type="component" value="Unassembled WGS sequence"/>
</dbReference>
<dbReference type="GO" id="GO:0003700">
    <property type="term" value="F:DNA-binding transcription factor activity"/>
    <property type="evidence" value="ECO:0007669"/>
    <property type="project" value="InterPro"/>
</dbReference>
<dbReference type="PROSITE" id="PS51257">
    <property type="entry name" value="PROKAR_LIPOPROTEIN"/>
    <property type="match status" value="1"/>
</dbReference>
<evidence type="ECO:0000256" key="3">
    <source>
        <dbReference type="ARBA" id="ARBA00023125"/>
    </source>
</evidence>
<dbReference type="EMBL" id="JBBWWQ010000015">
    <property type="protein sequence ID" value="KAK8928561.1"/>
    <property type="molecule type" value="Genomic_DNA"/>
</dbReference>
<evidence type="ECO:0000313" key="8">
    <source>
        <dbReference type="Proteomes" id="UP001418222"/>
    </source>
</evidence>
<keyword evidence="3" id="KW-0238">DNA-binding</keyword>
<accession>A0AAP0B527</accession>
<dbReference type="InterPro" id="IPR003657">
    <property type="entry name" value="WRKY_dom"/>
</dbReference>
<dbReference type="GO" id="GO:0005634">
    <property type="term" value="C:nucleus"/>
    <property type="evidence" value="ECO:0007669"/>
    <property type="project" value="UniProtKB-SubCell"/>
</dbReference>
<evidence type="ECO:0000256" key="5">
    <source>
        <dbReference type="ARBA" id="ARBA00023242"/>
    </source>
</evidence>
<name>A0AAP0B527_9ASPA</name>
<dbReference type="PROSITE" id="PS50811">
    <property type="entry name" value="WRKY"/>
    <property type="match status" value="1"/>
</dbReference>
<proteinExistence type="predicted"/>
<evidence type="ECO:0000259" key="6">
    <source>
        <dbReference type="PROSITE" id="PS50811"/>
    </source>
</evidence>
<reference evidence="7 8" key="1">
    <citation type="journal article" date="2022" name="Nat. Plants">
        <title>Genomes of leafy and leafless Platanthera orchids illuminate the evolution of mycoheterotrophy.</title>
        <authorList>
            <person name="Li M.H."/>
            <person name="Liu K.W."/>
            <person name="Li Z."/>
            <person name="Lu H.C."/>
            <person name="Ye Q.L."/>
            <person name="Zhang D."/>
            <person name="Wang J.Y."/>
            <person name="Li Y.F."/>
            <person name="Zhong Z.M."/>
            <person name="Liu X."/>
            <person name="Yu X."/>
            <person name="Liu D.K."/>
            <person name="Tu X.D."/>
            <person name="Liu B."/>
            <person name="Hao Y."/>
            <person name="Liao X.Y."/>
            <person name="Jiang Y.T."/>
            <person name="Sun W.H."/>
            <person name="Chen J."/>
            <person name="Chen Y.Q."/>
            <person name="Ai Y."/>
            <person name="Zhai J.W."/>
            <person name="Wu S.S."/>
            <person name="Zhou Z."/>
            <person name="Hsiao Y.Y."/>
            <person name="Wu W.L."/>
            <person name="Chen Y.Y."/>
            <person name="Lin Y.F."/>
            <person name="Hsu J.L."/>
            <person name="Li C.Y."/>
            <person name="Wang Z.W."/>
            <person name="Zhao X."/>
            <person name="Zhong W.Y."/>
            <person name="Ma X.K."/>
            <person name="Ma L."/>
            <person name="Huang J."/>
            <person name="Chen G.Z."/>
            <person name="Huang M.Z."/>
            <person name="Huang L."/>
            <person name="Peng D.H."/>
            <person name="Luo Y.B."/>
            <person name="Zou S.Q."/>
            <person name="Chen S.P."/>
            <person name="Lan S."/>
            <person name="Tsai W.C."/>
            <person name="Van de Peer Y."/>
            <person name="Liu Z.J."/>
        </authorList>
    </citation>
    <scope>NUCLEOTIDE SEQUENCE [LARGE SCALE GENOMIC DNA]</scope>
    <source>
        <strain evidence="7">Lor287</strain>
    </source>
</reference>
<feature type="domain" description="WRKY" evidence="6">
    <location>
        <begin position="80"/>
        <end position="144"/>
    </location>
</feature>
<comment type="caution">
    <text evidence="7">The sequence shown here is derived from an EMBL/GenBank/DDBJ whole genome shotgun (WGS) entry which is preliminary data.</text>
</comment>
<organism evidence="7 8">
    <name type="scientific">Platanthera zijinensis</name>
    <dbReference type="NCBI Taxonomy" id="2320716"/>
    <lineage>
        <taxon>Eukaryota</taxon>
        <taxon>Viridiplantae</taxon>
        <taxon>Streptophyta</taxon>
        <taxon>Embryophyta</taxon>
        <taxon>Tracheophyta</taxon>
        <taxon>Spermatophyta</taxon>
        <taxon>Magnoliopsida</taxon>
        <taxon>Liliopsida</taxon>
        <taxon>Asparagales</taxon>
        <taxon>Orchidaceae</taxon>
        <taxon>Orchidoideae</taxon>
        <taxon>Orchideae</taxon>
        <taxon>Orchidinae</taxon>
        <taxon>Platanthera</taxon>
    </lineage>
</organism>
<sequence length="205" mass="23149">MEISSRLSALLRLSPPGGCGAAQSCTVSNILESDEHMDAAAVSGPACSGAVVQRRPLSGGKADVFLHPKRRNRSHSLTTTSCAPYDDGFQWRKYGEKKISKTKFTRSYFRCTYRDEQGCMATKQVQRKEMEDPPMFLVTYSYEHTCSYLISLFLTEETPIEDLQCSMNNCQMSHDDQTQQSSLADMFNMTYSTLELVEDDQFIAW</sequence>
<dbReference type="AlphaFoldDB" id="A0AAP0B527"/>
<dbReference type="InterPro" id="IPR036576">
    <property type="entry name" value="WRKY_dom_sf"/>
</dbReference>
<evidence type="ECO:0000256" key="1">
    <source>
        <dbReference type="ARBA" id="ARBA00004123"/>
    </source>
</evidence>
<keyword evidence="4" id="KW-0804">Transcription</keyword>
<comment type="subcellular location">
    <subcellularLocation>
        <location evidence="1">Nucleus</location>
    </subcellularLocation>
</comment>
<dbReference type="GO" id="GO:0043565">
    <property type="term" value="F:sequence-specific DNA binding"/>
    <property type="evidence" value="ECO:0007669"/>
    <property type="project" value="InterPro"/>
</dbReference>
<keyword evidence="2" id="KW-0805">Transcription regulation</keyword>
<gene>
    <name evidence="7" type="primary">WRKY70</name>
    <name evidence="7" type="ORF">KSP39_PZI017655</name>
</gene>
<evidence type="ECO:0000256" key="2">
    <source>
        <dbReference type="ARBA" id="ARBA00023015"/>
    </source>
</evidence>
<dbReference type="InterPro" id="IPR044810">
    <property type="entry name" value="WRKY_plant"/>
</dbReference>
<dbReference type="Gene3D" id="2.20.25.80">
    <property type="entry name" value="WRKY domain"/>
    <property type="match status" value="1"/>
</dbReference>
<dbReference type="SMART" id="SM00774">
    <property type="entry name" value="WRKY"/>
    <property type="match status" value="1"/>
</dbReference>
<dbReference type="SUPFAM" id="SSF118290">
    <property type="entry name" value="WRKY DNA-binding domain"/>
    <property type="match status" value="1"/>
</dbReference>
<dbReference type="Pfam" id="PF03106">
    <property type="entry name" value="WRKY"/>
    <property type="match status" value="1"/>
</dbReference>
<evidence type="ECO:0000313" key="7">
    <source>
        <dbReference type="EMBL" id="KAK8928561.1"/>
    </source>
</evidence>
<evidence type="ECO:0000256" key="4">
    <source>
        <dbReference type="ARBA" id="ARBA00023163"/>
    </source>
</evidence>